<reference evidence="3" key="1">
    <citation type="journal article" date="2021" name="PeerJ">
        <title>Extensive microbial diversity within the chicken gut microbiome revealed by metagenomics and culture.</title>
        <authorList>
            <person name="Gilroy R."/>
            <person name="Ravi A."/>
            <person name="Getino M."/>
            <person name="Pursley I."/>
            <person name="Horton D.L."/>
            <person name="Alikhan N.F."/>
            <person name="Baker D."/>
            <person name="Gharbi K."/>
            <person name="Hall N."/>
            <person name="Watson M."/>
            <person name="Adriaenssens E.M."/>
            <person name="Foster-Nyarko E."/>
            <person name="Jarju S."/>
            <person name="Secka A."/>
            <person name="Antonio M."/>
            <person name="Oren A."/>
            <person name="Chaudhuri R.R."/>
            <person name="La Ragione R."/>
            <person name="Hildebrand F."/>
            <person name="Pallen M.J."/>
        </authorList>
    </citation>
    <scope>NUCLEOTIDE SEQUENCE</scope>
    <source>
        <strain evidence="3">421</strain>
    </source>
</reference>
<comment type="caution">
    <text evidence="3">The sequence shown here is derived from an EMBL/GenBank/DDBJ whole genome shotgun (WGS) entry which is preliminary data.</text>
</comment>
<dbReference type="InterPro" id="IPR056083">
    <property type="entry name" value="DUF7666"/>
</dbReference>
<organism evidence="3 4">
    <name type="scientific">Candidatus Eubacterium faecipullorum</name>
    <dbReference type="NCBI Taxonomy" id="2838571"/>
    <lineage>
        <taxon>Bacteria</taxon>
        <taxon>Bacillati</taxon>
        <taxon>Bacillota</taxon>
        <taxon>Clostridia</taxon>
        <taxon>Eubacteriales</taxon>
        <taxon>Eubacteriaceae</taxon>
        <taxon>Eubacterium</taxon>
    </lineage>
</organism>
<dbReference type="EMBL" id="DXGE01000024">
    <property type="protein sequence ID" value="HIW86029.1"/>
    <property type="molecule type" value="Genomic_DNA"/>
</dbReference>
<gene>
    <name evidence="3" type="ORF">IAA48_05980</name>
</gene>
<dbReference type="Pfam" id="PF24703">
    <property type="entry name" value="DUF7666"/>
    <property type="match status" value="1"/>
</dbReference>
<name>A0A9D1RDV0_9FIRM</name>
<reference evidence="3" key="2">
    <citation type="submission" date="2021-04" db="EMBL/GenBank/DDBJ databases">
        <authorList>
            <person name="Gilroy R."/>
        </authorList>
    </citation>
    <scope>NUCLEOTIDE SEQUENCE</scope>
    <source>
        <strain evidence="3">421</strain>
    </source>
</reference>
<protein>
    <recommendedName>
        <fullName evidence="2">DUF7666 domain-containing protein</fullName>
    </recommendedName>
</protein>
<evidence type="ECO:0000313" key="4">
    <source>
        <dbReference type="Proteomes" id="UP000824205"/>
    </source>
</evidence>
<accession>A0A9D1RDV0</accession>
<sequence>MKGYKGFSPGLICEPDSEHKKQYAENTVYEEDKAECCRSGMHFCKYPLNVFSYYPPVTDKGVSEYAEVEALDKPVTNDGEKYCSKKLKIGAKIGIPALAQASVEYIKNNIVETKKESATGNYSAATNTGDRSAATNTGDCSAATNTGYYSAATNTGYQSAATNT</sequence>
<dbReference type="AlphaFoldDB" id="A0A9D1RDV0"/>
<dbReference type="Proteomes" id="UP000824205">
    <property type="component" value="Unassembled WGS sequence"/>
</dbReference>
<evidence type="ECO:0000256" key="1">
    <source>
        <dbReference type="SAM" id="MobiDB-lite"/>
    </source>
</evidence>
<feature type="region of interest" description="Disordered" evidence="1">
    <location>
        <begin position="117"/>
        <end position="136"/>
    </location>
</feature>
<proteinExistence type="predicted"/>
<evidence type="ECO:0000259" key="2">
    <source>
        <dbReference type="Pfam" id="PF24703"/>
    </source>
</evidence>
<evidence type="ECO:0000313" key="3">
    <source>
        <dbReference type="EMBL" id="HIW86029.1"/>
    </source>
</evidence>
<feature type="domain" description="DUF7666" evidence="2">
    <location>
        <begin position="1"/>
        <end position="100"/>
    </location>
</feature>
<feature type="compositionally biased region" description="Polar residues" evidence="1">
    <location>
        <begin position="118"/>
        <end position="136"/>
    </location>
</feature>
<feature type="non-terminal residue" evidence="3">
    <location>
        <position position="164"/>
    </location>
</feature>